<feature type="compositionally biased region" description="Polar residues" evidence="1">
    <location>
        <begin position="126"/>
        <end position="135"/>
    </location>
</feature>
<comment type="caution">
    <text evidence="2">The sequence shown here is derived from an EMBL/GenBank/DDBJ whole genome shotgun (WGS) entry which is preliminary data.</text>
</comment>
<dbReference type="EMBL" id="JBCGBO010000006">
    <property type="protein sequence ID" value="KAK9193013.1"/>
    <property type="molecule type" value="Genomic_DNA"/>
</dbReference>
<name>A0AAP0LZR1_9ROSI</name>
<dbReference type="Proteomes" id="UP001428341">
    <property type="component" value="Unassembled WGS sequence"/>
</dbReference>
<feature type="compositionally biased region" description="Basic and acidic residues" evidence="1">
    <location>
        <begin position="136"/>
        <end position="145"/>
    </location>
</feature>
<evidence type="ECO:0000313" key="3">
    <source>
        <dbReference type="Proteomes" id="UP001428341"/>
    </source>
</evidence>
<sequence length="145" mass="15598">MKYSGDFFKTSGRGGSTGGRSMTQILGCESVSDVVYASTQGATASFIDRIVTEIRSSRSVKCFANSRSKKNRGNWLKPMAPVKTKGAFNASSSSCLFDYLFTPAAAQVLCKNSSSSSSSSYQQQLTTAVRWQQQQRGRDSSGEGS</sequence>
<evidence type="ECO:0000313" key="2">
    <source>
        <dbReference type="EMBL" id="KAK9193013.1"/>
    </source>
</evidence>
<evidence type="ECO:0000256" key="1">
    <source>
        <dbReference type="SAM" id="MobiDB-lite"/>
    </source>
</evidence>
<keyword evidence="3" id="KW-1185">Reference proteome</keyword>
<gene>
    <name evidence="2" type="ORF">WN944_003709</name>
</gene>
<feature type="region of interest" description="Disordered" evidence="1">
    <location>
        <begin position="126"/>
        <end position="145"/>
    </location>
</feature>
<dbReference type="AlphaFoldDB" id="A0AAP0LZR1"/>
<proteinExistence type="predicted"/>
<reference evidence="2 3" key="1">
    <citation type="submission" date="2024-05" db="EMBL/GenBank/DDBJ databases">
        <title>Haplotype-resolved chromosome-level genome assembly of Huyou (Citrus changshanensis).</title>
        <authorList>
            <person name="Miao C."/>
            <person name="Chen W."/>
            <person name="Wu Y."/>
            <person name="Wang L."/>
            <person name="Zhao S."/>
            <person name="Grierson D."/>
            <person name="Xu C."/>
            <person name="Chen K."/>
        </authorList>
    </citation>
    <scope>NUCLEOTIDE SEQUENCE [LARGE SCALE GENOMIC DNA]</scope>
    <source>
        <strain evidence="2">01-14</strain>
        <tissue evidence="2">Leaf</tissue>
    </source>
</reference>
<accession>A0AAP0LZR1</accession>
<protein>
    <submittedName>
        <fullName evidence="2">Uncharacterized protein</fullName>
    </submittedName>
</protein>
<organism evidence="2 3">
    <name type="scientific">Citrus x changshan-huyou</name>
    <dbReference type="NCBI Taxonomy" id="2935761"/>
    <lineage>
        <taxon>Eukaryota</taxon>
        <taxon>Viridiplantae</taxon>
        <taxon>Streptophyta</taxon>
        <taxon>Embryophyta</taxon>
        <taxon>Tracheophyta</taxon>
        <taxon>Spermatophyta</taxon>
        <taxon>Magnoliopsida</taxon>
        <taxon>eudicotyledons</taxon>
        <taxon>Gunneridae</taxon>
        <taxon>Pentapetalae</taxon>
        <taxon>rosids</taxon>
        <taxon>malvids</taxon>
        <taxon>Sapindales</taxon>
        <taxon>Rutaceae</taxon>
        <taxon>Aurantioideae</taxon>
        <taxon>Citrus</taxon>
    </lineage>
</organism>